<dbReference type="InterPro" id="IPR017441">
    <property type="entry name" value="Protein_kinase_ATP_BS"/>
</dbReference>
<evidence type="ECO:0000259" key="12">
    <source>
        <dbReference type="PROSITE" id="PS50011"/>
    </source>
</evidence>
<dbReference type="SUPFAM" id="SSF56112">
    <property type="entry name" value="Protein kinase-like (PK-like)"/>
    <property type="match status" value="1"/>
</dbReference>
<dbReference type="GO" id="GO:0005737">
    <property type="term" value="C:cytoplasm"/>
    <property type="evidence" value="ECO:0007669"/>
    <property type="project" value="UniProtKB-SubCell"/>
</dbReference>
<keyword evidence="15" id="KW-1185">Reference proteome</keyword>
<dbReference type="EC" id="2.7.11.10" evidence="2"/>
<dbReference type="Pfam" id="PF00069">
    <property type="entry name" value="Pkinase"/>
    <property type="match status" value="1"/>
</dbReference>
<reference evidence="16" key="1">
    <citation type="submission" date="2017-02" db="UniProtKB">
        <authorList>
            <consortium name="WormBaseParasite"/>
        </authorList>
    </citation>
    <scope>IDENTIFICATION</scope>
</reference>
<feature type="coiled-coil region" evidence="11">
    <location>
        <begin position="487"/>
        <end position="528"/>
    </location>
</feature>
<sequence>MSRGIGAINSAGDYFWIERNADVVGRGGFGQVYKGRNRNTGAFVAVKTCVFNDDFAHNHEIKLLRQFDSPYIIKYIDTQVVNDGSGRLAIIMELANTNLRDELNKIENYFGIPYRMLILLIAHLERGLSYLNERLIAHRDVKPANILICYSNNSPVFKLCDFGGSRIIESQSQPLNSICGTPGYLNEYLTANLALKSKALVYTKDECDLWALGCTIFECATGILPFLPAKGPMDTATMHKMMTNRPADAISGFTTEDGTIIWQKELPLDRCTYPKNFQRILCEFIRKLFDRRASTKLSFAMFSAMAVELTTLRIINLINVNTLSVEEFFDVSSAKYFERFNLDQYLRQISGSNSTSCLLFLPLGSTSVLHRTMHCVGRSNDIVSIGYWTDNATLKVDIHPSNHLNVSAITLENLLHSNRELKHAAANVLCLEKKIIEFGEFIQEVILFCRKFWITLSKTLECIVKDLNKAKLLLKAIALQSSVLGFCQRSNMERQAVINNAKQVENELLIIEEKLREIREMMAQLRSDIGNLDTIEISLPSFRKDFIENILRNKIIRSSSTILNSVENLLENADCRFIYNALRKAINLYEKTSSATEQIFKKRIEMVIRNIFDLPANLNKVKKQLAESMELIAVTHETNEHRFELILGQSNYSNNSSSNSTICNYELKDGKSNLKDTELKNLQLKNLDSNSAFYLNLQKTNSQLRNLLLETLNDALGKRREASDSMKETEKMLVELNRIFPLSK</sequence>
<dbReference type="InterPro" id="IPR000719">
    <property type="entry name" value="Prot_kinase_dom"/>
</dbReference>
<dbReference type="SMART" id="SM00220">
    <property type="entry name" value="S_TKc"/>
    <property type="match status" value="1"/>
</dbReference>
<dbReference type="InterPro" id="IPR051180">
    <property type="entry name" value="IKK"/>
</dbReference>
<dbReference type="AlphaFoldDB" id="A0A0N4U1W7"/>
<dbReference type="PROSITE" id="PS50011">
    <property type="entry name" value="PROTEIN_KINASE_DOM"/>
    <property type="match status" value="1"/>
</dbReference>
<gene>
    <name evidence="13" type="ORF">DME_LOCUS4989</name>
</gene>
<keyword evidence="3" id="KW-0963">Cytoplasm</keyword>
<evidence type="ECO:0000256" key="11">
    <source>
        <dbReference type="SAM" id="Coils"/>
    </source>
</evidence>
<dbReference type="PROSITE" id="PS00107">
    <property type="entry name" value="PROTEIN_KINASE_ATP"/>
    <property type="match status" value="1"/>
</dbReference>
<evidence type="ECO:0000256" key="3">
    <source>
        <dbReference type="ARBA" id="ARBA00022490"/>
    </source>
</evidence>
<dbReference type="GO" id="GO:0008384">
    <property type="term" value="F:IkappaB kinase activity"/>
    <property type="evidence" value="ECO:0007669"/>
    <property type="project" value="UniProtKB-EC"/>
</dbReference>
<organism evidence="14 16">
    <name type="scientific">Dracunculus medinensis</name>
    <name type="common">Guinea worm</name>
    <dbReference type="NCBI Taxonomy" id="318479"/>
    <lineage>
        <taxon>Eukaryota</taxon>
        <taxon>Metazoa</taxon>
        <taxon>Ecdysozoa</taxon>
        <taxon>Nematoda</taxon>
        <taxon>Chromadorea</taxon>
        <taxon>Rhabditida</taxon>
        <taxon>Spirurina</taxon>
        <taxon>Dracunculoidea</taxon>
        <taxon>Dracunculidae</taxon>
        <taxon>Dracunculus</taxon>
    </lineage>
</organism>
<evidence type="ECO:0000256" key="4">
    <source>
        <dbReference type="ARBA" id="ARBA00022527"/>
    </source>
</evidence>
<evidence type="ECO:0000256" key="9">
    <source>
        <dbReference type="ARBA" id="ARBA00048789"/>
    </source>
</evidence>
<keyword evidence="6 10" id="KW-0547">Nucleotide-binding</keyword>
<dbReference type="Proteomes" id="UP000038040">
    <property type="component" value="Unplaced"/>
</dbReference>
<evidence type="ECO:0000313" key="16">
    <source>
        <dbReference type="WBParaSite" id="DME_0000062901-mRNA-1"/>
    </source>
</evidence>
<dbReference type="OrthoDB" id="10013850at2759"/>
<evidence type="ECO:0000256" key="5">
    <source>
        <dbReference type="ARBA" id="ARBA00022679"/>
    </source>
</evidence>
<dbReference type="GO" id="GO:0005524">
    <property type="term" value="F:ATP binding"/>
    <property type="evidence" value="ECO:0007669"/>
    <property type="project" value="UniProtKB-UniRule"/>
</dbReference>
<evidence type="ECO:0000256" key="7">
    <source>
        <dbReference type="ARBA" id="ARBA00022777"/>
    </source>
</evidence>
<evidence type="ECO:0000256" key="2">
    <source>
        <dbReference type="ARBA" id="ARBA00012442"/>
    </source>
</evidence>
<dbReference type="WBParaSite" id="DME_0000062901-mRNA-1">
    <property type="protein sequence ID" value="DME_0000062901-mRNA-1"/>
    <property type="gene ID" value="DME_0000062901"/>
</dbReference>
<feature type="domain" description="Protein kinase" evidence="12">
    <location>
        <begin position="18"/>
        <end position="312"/>
    </location>
</feature>
<dbReference type="PANTHER" id="PTHR22969">
    <property type="entry name" value="IKB KINASE"/>
    <property type="match status" value="1"/>
</dbReference>
<dbReference type="PROSITE" id="PS00108">
    <property type="entry name" value="PROTEIN_KINASE_ST"/>
    <property type="match status" value="1"/>
</dbReference>
<reference evidence="13 15" key="2">
    <citation type="submission" date="2018-11" db="EMBL/GenBank/DDBJ databases">
        <authorList>
            <consortium name="Pathogen Informatics"/>
        </authorList>
    </citation>
    <scope>NUCLEOTIDE SEQUENCE [LARGE SCALE GENOMIC DNA]</scope>
</reference>
<feature type="binding site" evidence="10">
    <location>
        <position position="47"/>
    </location>
    <ligand>
        <name>ATP</name>
        <dbReference type="ChEBI" id="CHEBI:30616"/>
    </ligand>
</feature>
<dbReference type="InterPro" id="IPR008271">
    <property type="entry name" value="Ser/Thr_kinase_AS"/>
</dbReference>
<dbReference type="InterPro" id="IPR011009">
    <property type="entry name" value="Kinase-like_dom_sf"/>
</dbReference>
<keyword evidence="7" id="KW-0418">Kinase</keyword>
<dbReference type="Gene3D" id="3.30.200.20">
    <property type="entry name" value="Phosphorylase Kinase, domain 1"/>
    <property type="match status" value="1"/>
</dbReference>
<evidence type="ECO:0000313" key="14">
    <source>
        <dbReference type="Proteomes" id="UP000038040"/>
    </source>
</evidence>
<dbReference type="Gene3D" id="1.10.510.10">
    <property type="entry name" value="Transferase(Phosphotransferase) domain 1"/>
    <property type="match status" value="1"/>
</dbReference>
<evidence type="ECO:0000256" key="10">
    <source>
        <dbReference type="PROSITE-ProRule" id="PRU10141"/>
    </source>
</evidence>
<dbReference type="Proteomes" id="UP000274756">
    <property type="component" value="Unassembled WGS sequence"/>
</dbReference>
<keyword evidence="11" id="KW-0175">Coiled coil</keyword>
<evidence type="ECO:0000313" key="13">
    <source>
        <dbReference type="EMBL" id="VDN55016.1"/>
    </source>
</evidence>
<evidence type="ECO:0000256" key="8">
    <source>
        <dbReference type="ARBA" id="ARBA00022840"/>
    </source>
</evidence>
<keyword evidence="5" id="KW-0808">Transferase</keyword>
<evidence type="ECO:0000256" key="6">
    <source>
        <dbReference type="ARBA" id="ARBA00022741"/>
    </source>
</evidence>
<protein>
    <recommendedName>
        <fullName evidence="2">IkappaB kinase</fullName>
        <ecNumber evidence="2">2.7.11.10</ecNumber>
    </recommendedName>
</protein>
<dbReference type="EMBL" id="UYYG01001151">
    <property type="protein sequence ID" value="VDN55016.1"/>
    <property type="molecule type" value="Genomic_DNA"/>
</dbReference>
<proteinExistence type="predicted"/>
<comment type="catalytic activity">
    <reaction evidence="9">
        <text>L-seryl-[I-kappa-B protein] + ATP = O-phospho-L-seryl-[I-kappa-B protein] + ADP + H(+)</text>
        <dbReference type="Rhea" id="RHEA:19073"/>
        <dbReference type="Rhea" id="RHEA-COMP:13698"/>
        <dbReference type="Rhea" id="RHEA-COMP:13699"/>
        <dbReference type="ChEBI" id="CHEBI:15378"/>
        <dbReference type="ChEBI" id="CHEBI:29999"/>
        <dbReference type="ChEBI" id="CHEBI:30616"/>
        <dbReference type="ChEBI" id="CHEBI:83421"/>
        <dbReference type="ChEBI" id="CHEBI:456216"/>
        <dbReference type="EC" id="2.7.11.10"/>
    </reaction>
</comment>
<evidence type="ECO:0000256" key="1">
    <source>
        <dbReference type="ARBA" id="ARBA00004496"/>
    </source>
</evidence>
<dbReference type="PANTHER" id="PTHR22969:SF15">
    <property type="entry name" value="FI05319P"/>
    <property type="match status" value="1"/>
</dbReference>
<comment type="subcellular location">
    <subcellularLocation>
        <location evidence="1">Cytoplasm</location>
    </subcellularLocation>
</comment>
<evidence type="ECO:0000313" key="15">
    <source>
        <dbReference type="Proteomes" id="UP000274756"/>
    </source>
</evidence>
<dbReference type="STRING" id="318479.A0A0N4U1W7"/>
<name>A0A0N4U1W7_DRAME</name>
<accession>A0A0N4U1W7</accession>
<keyword evidence="8 10" id="KW-0067">ATP-binding</keyword>
<keyword evidence="4" id="KW-0723">Serine/threonine-protein kinase</keyword>